<dbReference type="EMBL" id="BRXS01000003">
    <property type="protein sequence ID" value="GLC25744.1"/>
    <property type="molecule type" value="Genomic_DNA"/>
</dbReference>
<evidence type="ECO:0000256" key="1">
    <source>
        <dbReference type="SAM" id="SignalP"/>
    </source>
</evidence>
<organism evidence="2 3">
    <name type="scientific">Roseisolibacter agri</name>
    <dbReference type="NCBI Taxonomy" id="2014610"/>
    <lineage>
        <taxon>Bacteria</taxon>
        <taxon>Pseudomonadati</taxon>
        <taxon>Gemmatimonadota</taxon>
        <taxon>Gemmatimonadia</taxon>
        <taxon>Gemmatimonadales</taxon>
        <taxon>Gemmatimonadaceae</taxon>
        <taxon>Roseisolibacter</taxon>
    </lineage>
</organism>
<keyword evidence="1" id="KW-0732">Signal</keyword>
<comment type="caution">
    <text evidence="2">The sequence shown here is derived from an EMBL/GenBank/DDBJ whole genome shotgun (WGS) entry which is preliminary data.</text>
</comment>
<keyword evidence="3" id="KW-1185">Reference proteome</keyword>
<name>A0AA37Q364_9BACT</name>
<dbReference type="AlphaFoldDB" id="A0AA37Q364"/>
<feature type="chain" id="PRO_5041207360" evidence="1">
    <location>
        <begin position="19"/>
        <end position="265"/>
    </location>
</feature>
<accession>A0AA37Q364</accession>
<protein>
    <submittedName>
        <fullName evidence="2">Uncharacterized protein</fullName>
    </submittedName>
</protein>
<dbReference type="RefSeq" id="WP_284350204.1">
    <property type="nucleotide sequence ID" value="NZ_BRXS01000003.1"/>
</dbReference>
<reference evidence="2" key="1">
    <citation type="submission" date="2022-08" db="EMBL/GenBank/DDBJ databases">
        <title>Draft genome sequencing of Roseisolibacter agri AW1220.</title>
        <authorList>
            <person name="Tobiishi Y."/>
            <person name="Tonouchi A."/>
        </authorList>
    </citation>
    <scope>NUCLEOTIDE SEQUENCE</scope>
    <source>
        <strain evidence="2">AW1220</strain>
    </source>
</reference>
<feature type="signal peptide" evidence="1">
    <location>
        <begin position="1"/>
        <end position="18"/>
    </location>
</feature>
<evidence type="ECO:0000313" key="2">
    <source>
        <dbReference type="EMBL" id="GLC25744.1"/>
    </source>
</evidence>
<sequence length="265" mass="28640">MTLAVLGGGILAACTACARPGAATRPAGRCAWPAAPEILAQRADTAWQRWTLPADALPTVWDPAALPALRAFRDTVAAALGATDARTLLQRQIDHLGSRPDSTLRREAGNGRLVRDGVVGTLRPIGCLEALLIDAQAARFPMAARPTELQALLLHRAATGERPAQLRVYQAASGAPWPPKLDPLMAHVARDRADGWTVRAHLHNHPFYLEKRDADVAGANAPSLSDVQLYRWLRTSLGLESAWVTNGFTTVEIPARDFDRLDGHR</sequence>
<proteinExistence type="predicted"/>
<evidence type="ECO:0000313" key="3">
    <source>
        <dbReference type="Proteomes" id="UP001161325"/>
    </source>
</evidence>
<dbReference type="Proteomes" id="UP001161325">
    <property type="component" value="Unassembled WGS sequence"/>
</dbReference>
<gene>
    <name evidence="2" type="ORF">rosag_22570</name>
</gene>